<dbReference type="AlphaFoldDB" id="A0A9W8RS77"/>
<comment type="caution">
    <text evidence="7">The sequence shown here is derived from an EMBL/GenBank/DDBJ whole genome shotgun (WGS) entry which is preliminary data.</text>
</comment>
<feature type="region of interest" description="Disordered" evidence="6">
    <location>
        <begin position="1"/>
        <end position="43"/>
    </location>
</feature>
<feature type="compositionally biased region" description="Basic and acidic residues" evidence="6">
    <location>
        <begin position="33"/>
        <end position="43"/>
    </location>
</feature>
<evidence type="ECO:0000256" key="6">
    <source>
        <dbReference type="SAM" id="MobiDB-lite"/>
    </source>
</evidence>
<keyword evidence="3" id="KW-0812">Transmembrane</keyword>
<organism evidence="7 8">
    <name type="scientific">Fusarium torreyae</name>
    <dbReference type="NCBI Taxonomy" id="1237075"/>
    <lineage>
        <taxon>Eukaryota</taxon>
        <taxon>Fungi</taxon>
        <taxon>Dikarya</taxon>
        <taxon>Ascomycota</taxon>
        <taxon>Pezizomycotina</taxon>
        <taxon>Sordariomycetes</taxon>
        <taxon>Hypocreomycetidae</taxon>
        <taxon>Hypocreales</taxon>
        <taxon>Nectriaceae</taxon>
        <taxon>Fusarium</taxon>
    </lineage>
</organism>
<dbReference type="OrthoDB" id="2985014at2759"/>
<evidence type="ECO:0000256" key="2">
    <source>
        <dbReference type="ARBA" id="ARBA00022448"/>
    </source>
</evidence>
<proteinExistence type="predicted"/>
<keyword evidence="4" id="KW-1133">Transmembrane helix</keyword>
<keyword evidence="8" id="KW-1185">Reference proteome</keyword>
<comment type="subcellular location">
    <subcellularLocation>
        <location evidence="1">Membrane</location>
        <topology evidence="1">Multi-pass membrane protein</topology>
    </subcellularLocation>
</comment>
<sequence length="126" mass="14067">MSNMMEQNAITSDADEKQAVQGSSQPSSQVNDSSHDTRWTDHEEKSLVRKIDTIVLSILIFCFFNFQLDRANIGNALTDNFLNDVGITQNWFNVGQQLLNAGIVLLEGSRINVPSLAKWARPFSGH</sequence>
<feature type="compositionally biased region" description="Low complexity" evidence="6">
    <location>
        <begin position="23"/>
        <end position="32"/>
    </location>
</feature>
<dbReference type="Proteomes" id="UP001152049">
    <property type="component" value="Unassembled WGS sequence"/>
</dbReference>
<reference evidence="7" key="1">
    <citation type="submission" date="2022-09" db="EMBL/GenBank/DDBJ databases">
        <title>Fusarium specimens isolated from Avocado Roots.</title>
        <authorList>
            <person name="Stajich J."/>
            <person name="Roper C."/>
            <person name="Heimlech-Rivalta G."/>
        </authorList>
    </citation>
    <scope>NUCLEOTIDE SEQUENCE</scope>
    <source>
        <strain evidence="7">CF00136</strain>
    </source>
</reference>
<protein>
    <recommendedName>
        <fullName evidence="9">Major facilitator superfamily (MFS) profile domain-containing protein</fullName>
    </recommendedName>
</protein>
<evidence type="ECO:0000256" key="3">
    <source>
        <dbReference type="ARBA" id="ARBA00022692"/>
    </source>
</evidence>
<evidence type="ECO:0000256" key="5">
    <source>
        <dbReference type="ARBA" id="ARBA00023136"/>
    </source>
</evidence>
<dbReference type="GO" id="GO:0016020">
    <property type="term" value="C:membrane"/>
    <property type="evidence" value="ECO:0007669"/>
    <property type="project" value="UniProtKB-SubCell"/>
</dbReference>
<keyword evidence="5" id="KW-0472">Membrane</keyword>
<feature type="compositionally biased region" description="Polar residues" evidence="6">
    <location>
        <begin position="1"/>
        <end position="11"/>
    </location>
</feature>
<dbReference type="EMBL" id="JAOQAZ010000027">
    <property type="protein sequence ID" value="KAJ4251871.1"/>
    <property type="molecule type" value="Genomic_DNA"/>
</dbReference>
<dbReference type="GO" id="GO:0022857">
    <property type="term" value="F:transmembrane transporter activity"/>
    <property type="evidence" value="ECO:0007669"/>
    <property type="project" value="TreeGrafter"/>
</dbReference>
<evidence type="ECO:0000256" key="1">
    <source>
        <dbReference type="ARBA" id="ARBA00004141"/>
    </source>
</evidence>
<evidence type="ECO:0008006" key="9">
    <source>
        <dbReference type="Google" id="ProtNLM"/>
    </source>
</evidence>
<dbReference type="PANTHER" id="PTHR43791">
    <property type="entry name" value="PERMEASE-RELATED"/>
    <property type="match status" value="1"/>
</dbReference>
<keyword evidence="2" id="KW-0813">Transport</keyword>
<dbReference type="PANTHER" id="PTHR43791:SF32">
    <property type="entry name" value="MAJOR FACILITATOR SUPERFAMILY (MFS) PROFILE DOMAIN-CONTAINING PROTEIN"/>
    <property type="match status" value="1"/>
</dbReference>
<evidence type="ECO:0000313" key="8">
    <source>
        <dbReference type="Proteomes" id="UP001152049"/>
    </source>
</evidence>
<evidence type="ECO:0000256" key="4">
    <source>
        <dbReference type="ARBA" id="ARBA00022989"/>
    </source>
</evidence>
<gene>
    <name evidence="7" type="ORF">NW762_011168</name>
</gene>
<name>A0A9W8RS77_9HYPO</name>
<accession>A0A9W8RS77</accession>
<evidence type="ECO:0000313" key="7">
    <source>
        <dbReference type="EMBL" id="KAJ4251871.1"/>
    </source>
</evidence>